<keyword evidence="7" id="KW-0472">Membrane</keyword>
<keyword evidence="5" id="KW-1161">Viral attachment to host cell</keyword>
<reference evidence="12" key="1">
    <citation type="submission" date="2005-03" db="EMBL/GenBank/DDBJ databases">
        <title>Genetic Diversity of HIV-1 Subtypes Circulating in Northern Kenya.</title>
        <authorList>
            <person name="Khamadi S.A."/>
            <person name="Ochieng W."/>
            <person name="Lihana R.W."/>
            <person name="Kiptoo M.K."/>
            <person name="Kinyua J.G."/>
            <person name="Lagat N."/>
            <person name="Muriuki J."/>
            <person name="Mwangi J."/>
            <person name="Pelle R."/>
            <person name="Muigai A."/>
            <person name="Carter J."/>
            <person name="Yamada R."/>
            <person name="Mpoke S."/>
        </authorList>
    </citation>
    <scope>NUCLEOTIDE SEQUENCE</scope>
    <source>
        <strain evidence="12">TLHC014</strain>
    </source>
</reference>
<evidence type="ECO:0000256" key="6">
    <source>
        <dbReference type="ARBA" id="ARBA00022844"/>
    </source>
</evidence>
<keyword evidence="12" id="KW-0261">Viral envelope protein</keyword>
<dbReference type="Pfam" id="PF00516">
    <property type="entry name" value="GP120"/>
    <property type="match status" value="1"/>
</dbReference>
<keyword evidence="10" id="KW-1160">Virus entry into host cell</keyword>
<evidence type="ECO:0000256" key="8">
    <source>
        <dbReference type="ARBA" id="ARBA00023157"/>
    </source>
</evidence>
<dbReference type="Gene3D" id="2.170.40.20">
    <property type="entry name" value="Human immunodeficiency virus 1, Gp160, envelope glycoprotein"/>
    <property type="match status" value="1"/>
</dbReference>
<evidence type="ECO:0000256" key="2">
    <source>
        <dbReference type="ARBA" id="ARBA00022506"/>
    </source>
</evidence>
<dbReference type="SUPFAM" id="SSF56502">
    <property type="entry name" value="gp120 core"/>
    <property type="match status" value="1"/>
</dbReference>
<keyword evidence="4" id="KW-1162">Viral penetration into host cytoplasm</keyword>
<accession>Q58GP9</accession>
<organism evidence="12">
    <name type="scientific">Human immunodeficiency virus type 1</name>
    <name type="common">HIV-1</name>
    <dbReference type="NCBI Taxonomy" id="11676"/>
    <lineage>
        <taxon>Viruses</taxon>
        <taxon>Riboviria</taxon>
        <taxon>Pararnavirae</taxon>
        <taxon>Artverviricota</taxon>
        <taxon>Revtraviricetes</taxon>
        <taxon>Ortervirales</taxon>
        <taxon>Retroviridae</taxon>
        <taxon>Orthoretrovirinae</taxon>
        <taxon>Lentivirus</taxon>
        <taxon>Lentivirus humimdef1</taxon>
    </lineage>
</organism>
<evidence type="ECO:0000256" key="4">
    <source>
        <dbReference type="ARBA" id="ARBA00022595"/>
    </source>
</evidence>
<gene>
    <name evidence="12" type="primary">env</name>
</gene>
<keyword evidence="6" id="KW-0946">Virion</keyword>
<evidence type="ECO:0000256" key="10">
    <source>
        <dbReference type="ARBA" id="ARBA00023296"/>
    </source>
</evidence>
<feature type="non-terminal residue" evidence="12">
    <location>
        <position position="147"/>
    </location>
</feature>
<evidence type="ECO:0000256" key="5">
    <source>
        <dbReference type="ARBA" id="ARBA00022804"/>
    </source>
</evidence>
<feature type="non-terminal residue" evidence="12">
    <location>
        <position position="1"/>
    </location>
</feature>
<evidence type="ECO:0000256" key="3">
    <source>
        <dbReference type="ARBA" id="ARBA00022581"/>
    </source>
</evidence>
<dbReference type="GO" id="GO:0046718">
    <property type="term" value="P:symbiont entry into host cell"/>
    <property type="evidence" value="ECO:0007669"/>
    <property type="project" value="UniProtKB-KW"/>
</dbReference>
<evidence type="ECO:0000259" key="11">
    <source>
        <dbReference type="Pfam" id="PF00516"/>
    </source>
</evidence>
<evidence type="ECO:0000313" key="12">
    <source>
        <dbReference type="EMBL" id="AAX55843.1"/>
    </source>
</evidence>
<dbReference type="GO" id="GO:0019062">
    <property type="term" value="P:virion attachment to host cell"/>
    <property type="evidence" value="ECO:0007669"/>
    <property type="project" value="UniProtKB-KW"/>
</dbReference>
<keyword evidence="9" id="KW-0325">Glycoprotein</keyword>
<protein>
    <submittedName>
        <fullName evidence="12">Envelope glycoprotein</fullName>
    </submittedName>
</protein>
<comment type="subcellular location">
    <subcellularLocation>
        <location evidence="1">Virion membrane</location>
    </subcellularLocation>
</comment>
<evidence type="ECO:0000256" key="7">
    <source>
        <dbReference type="ARBA" id="ARBA00023136"/>
    </source>
</evidence>
<dbReference type="GO" id="GO:0019031">
    <property type="term" value="C:viral envelope"/>
    <property type="evidence" value="ECO:0007669"/>
    <property type="project" value="UniProtKB-KW"/>
</dbReference>
<proteinExistence type="predicted"/>
<keyword evidence="2" id="KW-1168">Fusion of virus membrane with host membrane</keyword>
<keyword evidence="3" id="KW-0945">Host-virus interaction</keyword>
<evidence type="ECO:0000256" key="1">
    <source>
        <dbReference type="ARBA" id="ARBA00004182"/>
    </source>
</evidence>
<evidence type="ECO:0000256" key="9">
    <source>
        <dbReference type="ARBA" id="ARBA00023180"/>
    </source>
</evidence>
<feature type="domain" description="Human immunodeficiency virus 1 envelope glycoprotein Gp120" evidence="11">
    <location>
        <begin position="1"/>
        <end position="121"/>
    </location>
</feature>
<dbReference type="GO" id="GO:0039663">
    <property type="term" value="P:membrane fusion involved in viral entry into host cell"/>
    <property type="evidence" value="ECO:0007669"/>
    <property type="project" value="UniProtKB-KW"/>
</dbReference>
<dbReference type="EMBL" id="AY952806">
    <property type="protein sequence ID" value="AAX55843.1"/>
    <property type="molecule type" value="Genomic_DNA"/>
</dbReference>
<keyword evidence="8" id="KW-1015">Disulfide bond</keyword>
<dbReference type="GO" id="GO:0055036">
    <property type="term" value="C:virion membrane"/>
    <property type="evidence" value="ECO:0007669"/>
    <property type="project" value="UniProtKB-SubCell"/>
</dbReference>
<dbReference type="InterPro" id="IPR036377">
    <property type="entry name" value="Gp120_core_sf"/>
</dbReference>
<dbReference type="InterPro" id="IPR000777">
    <property type="entry name" value="HIV1_Gp120"/>
</dbReference>
<organismHost>
    <name type="scientific">Homo sapiens</name>
    <name type="common">Human</name>
    <dbReference type="NCBI Taxonomy" id="9606"/>
</organismHost>
<name>Q58GP9_HV1</name>
<sequence>STQLLLNGTFTQRETYSLDLKICQTMPKSLSYSLMNLSQLIVCDPTIIQEKVYESDQDKHSMQLGDIIGDIRQAHCNISGENWTKTLERVKEKLKKHFSNNKTIQFANSSGGDPEIQHIALIVKESFSIAIQQYCLIIISQMKPHNP</sequence>